<evidence type="ECO:0000256" key="5">
    <source>
        <dbReference type="ARBA" id="ARBA00022989"/>
    </source>
</evidence>
<evidence type="ECO:0000256" key="2">
    <source>
        <dbReference type="ARBA" id="ARBA00007362"/>
    </source>
</evidence>
<dbReference type="Pfam" id="PF00892">
    <property type="entry name" value="EamA"/>
    <property type="match status" value="2"/>
</dbReference>
<proteinExistence type="inferred from homology"/>
<sequence>MNQTRIKWILLLVILMWGSNFVITKILLESFPFWTLLFFRNLFAAIALIWIVRKFLFILPRNKKVWGYVLGASVIGVVINNAFFQLGLKYTLATNASLIMGLTPLATALISYLVFRVPLHWKQMLGISLGFFGVSLVVLEGAITNLINLSFNIGDLYIVGALLTFSVSFIFIKKATDIKFPPAIISLYAYSLSSICYFPMVIWEQTMKGWSELPTSVLLWIMLIYVGVFPTGIGNMLWNRGISILGPGQCAIFMNGIPLVAAITSVLVLHEPILVLQIIGFLFIGSGVILGSQNSGPIAVKKEEKETTSVTM</sequence>
<feature type="transmembrane region" description="Helical" evidence="7">
    <location>
        <begin position="274"/>
        <end position="292"/>
    </location>
</feature>
<dbReference type="EMBL" id="VLKI01000022">
    <property type="protein sequence ID" value="TWH79612.1"/>
    <property type="molecule type" value="Genomic_DNA"/>
</dbReference>
<dbReference type="PANTHER" id="PTHR42920:SF11">
    <property type="entry name" value="INNER MEMBRANE PROTEIN YTFF"/>
    <property type="match status" value="1"/>
</dbReference>
<evidence type="ECO:0000256" key="7">
    <source>
        <dbReference type="SAM" id="Phobius"/>
    </source>
</evidence>
<protein>
    <submittedName>
        <fullName evidence="9">Drug/metabolite transporter (DMT)-like permease</fullName>
    </submittedName>
</protein>
<evidence type="ECO:0000313" key="10">
    <source>
        <dbReference type="Proteomes" id="UP000318667"/>
    </source>
</evidence>
<keyword evidence="6 7" id="KW-0472">Membrane</keyword>
<feature type="transmembrane region" description="Helical" evidence="7">
    <location>
        <begin position="250"/>
        <end position="268"/>
    </location>
</feature>
<keyword evidence="10" id="KW-1185">Reference proteome</keyword>
<dbReference type="InterPro" id="IPR051258">
    <property type="entry name" value="Diverse_Substrate_Transporter"/>
</dbReference>
<evidence type="ECO:0000256" key="4">
    <source>
        <dbReference type="ARBA" id="ARBA00022692"/>
    </source>
</evidence>
<dbReference type="InterPro" id="IPR000620">
    <property type="entry name" value="EamA_dom"/>
</dbReference>
<dbReference type="PANTHER" id="PTHR42920">
    <property type="entry name" value="OS03G0707200 PROTEIN-RELATED"/>
    <property type="match status" value="1"/>
</dbReference>
<feature type="transmembrane region" description="Helical" evidence="7">
    <location>
        <begin position="217"/>
        <end position="238"/>
    </location>
</feature>
<dbReference type="RefSeq" id="WP_144545617.1">
    <property type="nucleotide sequence ID" value="NZ_CBCSDC010000035.1"/>
</dbReference>
<feature type="transmembrane region" description="Helical" evidence="7">
    <location>
        <begin position="7"/>
        <end position="27"/>
    </location>
</feature>
<dbReference type="GO" id="GO:0005886">
    <property type="term" value="C:plasma membrane"/>
    <property type="evidence" value="ECO:0007669"/>
    <property type="project" value="UniProtKB-SubCell"/>
</dbReference>
<dbReference type="SUPFAM" id="SSF103481">
    <property type="entry name" value="Multidrug resistance efflux transporter EmrE"/>
    <property type="match status" value="2"/>
</dbReference>
<feature type="transmembrane region" description="Helical" evidence="7">
    <location>
        <begin position="65"/>
        <end position="84"/>
    </location>
</feature>
<keyword evidence="3" id="KW-1003">Cell membrane</keyword>
<dbReference type="GeneID" id="65405898"/>
<evidence type="ECO:0000256" key="6">
    <source>
        <dbReference type="ARBA" id="ARBA00023136"/>
    </source>
</evidence>
<gene>
    <name evidence="9" type="ORF">IQ19_04824</name>
</gene>
<feature type="transmembrane region" description="Helical" evidence="7">
    <location>
        <begin position="96"/>
        <end position="115"/>
    </location>
</feature>
<feature type="domain" description="EamA" evidence="8">
    <location>
        <begin position="9"/>
        <end position="138"/>
    </location>
</feature>
<keyword evidence="5 7" id="KW-1133">Transmembrane helix</keyword>
<evidence type="ECO:0000256" key="1">
    <source>
        <dbReference type="ARBA" id="ARBA00004651"/>
    </source>
</evidence>
<comment type="caution">
    <text evidence="9">The sequence shown here is derived from an EMBL/GenBank/DDBJ whole genome shotgun (WGS) entry which is preliminary data.</text>
</comment>
<feature type="transmembrane region" description="Helical" evidence="7">
    <location>
        <begin position="153"/>
        <end position="172"/>
    </location>
</feature>
<keyword evidence="4 7" id="KW-0812">Transmembrane</keyword>
<evidence type="ECO:0000256" key="3">
    <source>
        <dbReference type="ARBA" id="ARBA00022475"/>
    </source>
</evidence>
<organism evidence="9 10">
    <name type="scientific">Cytobacillus oceanisediminis</name>
    <dbReference type="NCBI Taxonomy" id="665099"/>
    <lineage>
        <taxon>Bacteria</taxon>
        <taxon>Bacillati</taxon>
        <taxon>Bacillota</taxon>
        <taxon>Bacilli</taxon>
        <taxon>Bacillales</taxon>
        <taxon>Bacillaceae</taxon>
        <taxon>Cytobacillus</taxon>
    </lineage>
</organism>
<dbReference type="Proteomes" id="UP000318667">
    <property type="component" value="Unassembled WGS sequence"/>
</dbReference>
<feature type="transmembrane region" description="Helical" evidence="7">
    <location>
        <begin position="33"/>
        <end position="53"/>
    </location>
</feature>
<name>A0A562J8T4_9BACI</name>
<feature type="domain" description="EamA" evidence="8">
    <location>
        <begin position="153"/>
        <end position="290"/>
    </location>
</feature>
<comment type="similarity">
    <text evidence="2">Belongs to the EamA transporter family.</text>
</comment>
<evidence type="ECO:0000259" key="8">
    <source>
        <dbReference type="Pfam" id="PF00892"/>
    </source>
</evidence>
<accession>A0A562J8T4</accession>
<dbReference type="AlphaFoldDB" id="A0A562J8T4"/>
<reference evidence="9 10" key="1">
    <citation type="journal article" date="2015" name="Stand. Genomic Sci.">
        <title>Genomic Encyclopedia of Bacterial and Archaeal Type Strains, Phase III: the genomes of soil and plant-associated and newly described type strains.</title>
        <authorList>
            <person name="Whitman W.B."/>
            <person name="Woyke T."/>
            <person name="Klenk H.P."/>
            <person name="Zhou Y."/>
            <person name="Lilburn T.G."/>
            <person name="Beck B.J."/>
            <person name="De Vos P."/>
            <person name="Vandamme P."/>
            <person name="Eisen J.A."/>
            <person name="Garrity G."/>
            <person name="Hugenholtz P."/>
            <person name="Kyrpides N.C."/>
        </authorList>
    </citation>
    <scope>NUCLEOTIDE SEQUENCE [LARGE SCALE GENOMIC DNA]</scope>
    <source>
        <strain evidence="9 10">CGMCC 1.10115</strain>
    </source>
</reference>
<comment type="subcellular location">
    <subcellularLocation>
        <location evidence="1">Cell membrane</location>
        <topology evidence="1">Multi-pass membrane protein</topology>
    </subcellularLocation>
</comment>
<dbReference type="OrthoDB" id="9805239at2"/>
<evidence type="ECO:0000313" key="9">
    <source>
        <dbReference type="EMBL" id="TWH79612.1"/>
    </source>
</evidence>
<feature type="transmembrane region" description="Helical" evidence="7">
    <location>
        <begin position="184"/>
        <end position="202"/>
    </location>
</feature>
<feature type="transmembrane region" description="Helical" evidence="7">
    <location>
        <begin position="127"/>
        <end position="147"/>
    </location>
</feature>
<dbReference type="InterPro" id="IPR037185">
    <property type="entry name" value="EmrE-like"/>
</dbReference>